<evidence type="ECO:0000259" key="3">
    <source>
        <dbReference type="PROSITE" id="PS50977"/>
    </source>
</evidence>
<evidence type="ECO:0000256" key="1">
    <source>
        <dbReference type="ARBA" id="ARBA00023125"/>
    </source>
</evidence>
<dbReference type="SUPFAM" id="SSF46689">
    <property type="entry name" value="Homeodomain-like"/>
    <property type="match status" value="1"/>
</dbReference>
<dbReference type="Pfam" id="PF21303">
    <property type="entry name" value="TetR_C_39"/>
    <property type="match status" value="1"/>
</dbReference>
<dbReference type="InterPro" id="IPR001647">
    <property type="entry name" value="HTH_TetR"/>
</dbReference>
<dbReference type="RefSeq" id="WP_073016392.1">
    <property type="nucleotide sequence ID" value="NZ_FQXU01000003.1"/>
</dbReference>
<sequence length="208" mass="24342">MRITKEHDERRNEILDIAEKLFHIKGYDKCTINDILKEVGIAKGTFYHYFKSKEEVLDAIVSRYKDVVITRVNEVANNNFITLEEKLLGAFMSMRIIDQLDSEMINEMHKTENALLHQKILNQIVIDVAPILVKIIKEGVEKKVWRCKFPLEYMQIFLASSITLTDEGIFEFDGEYKNKIMEALISVLEKMLEVSENSFIKLFKERGF</sequence>
<dbReference type="Pfam" id="PF00440">
    <property type="entry name" value="TetR_N"/>
    <property type="match status" value="1"/>
</dbReference>
<gene>
    <name evidence="4" type="ORF">SAMN02745941_00513</name>
</gene>
<dbReference type="PANTHER" id="PTHR43479:SF11">
    <property type="entry name" value="ACREF_ENVCD OPERON REPRESSOR-RELATED"/>
    <property type="match status" value="1"/>
</dbReference>
<dbReference type="PROSITE" id="PS01081">
    <property type="entry name" value="HTH_TETR_1"/>
    <property type="match status" value="1"/>
</dbReference>
<feature type="DNA-binding region" description="H-T-H motif" evidence="2">
    <location>
        <begin position="31"/>
        <end position="50"/>
    </location>
</feature>
<dbReference type="AlphaFoldDB" id="A0A1M5UGH1"/>
<dbReference type="EMBL" id="FQXU01000003">
    <property type="protein sequence ID" value="SHH61926.1"/>
    <property type="molecule type" value="Genomic_DNA"/>
</dbReference>
<evidence type="ECO:0000313" key="5">
    <source>
        <dbReference type="Proteomes" id="UP000184241"/>
    </source>
</evidence>
<reference evidence="4 5" key="1">
    <citation type="submission" date="2016-11" db="EMBL/GenBank/DDBJ databases">
        <authorList>
            <person name="Jaros S."/>
            <person name="Januszkiewicz K."/>
            <person name="Wedrychowicz H."/>
        </authorList>
    </citation>
    <scope>NUCLEOTIDE SEQUENCE [LARGE SCALE GENOMIC DNA]</scope>
    <source>
        <strain evidence="4 5">DSM 6191</strain>
    </source>
</reference>
<dbReference type="PROSITE" id="PS50977">
    <property type="entry name" value="HTH_TETR_2"/>
    <property type="match status" value="1"/>
</dbReference>
<dbReference type="PANTHER" id="PTHR43479">
    <property type="entry name" value="ACREF/ENVCD OPERON REPRESSOR-RELATED"/>
    <property type="match status" value="1"/>
</dbReference>
<dbReference type="PRINTS" id="PR00455">
    <property type="entry name" value="HTHTETR"/>
</dbReference>
<dbReference type="InterPro" id="IPR023772">
    <property type="entry name" value="DNA-bd_HTH_TetR-type_CS"/>
</dbReference>
<dbReference type="Proteomes" id="UP000184241">
    <property type="component" value="Unassembled WGS sequence"/>
</dbReference>
<evidence type="ECO:0000256" key="2">
    <source>
        <dbReference type="PROSITE-ProRule" id="PRU00335"/>
    </source>
</evidence>
<dbReference type="GO" id="GO:0003677">
    <property type="term" value="F:DNA binding"/>
    <property type="evidence" value="ECO:0007669"/>
    <property type="project" value="UniProtKB-UniRule"/>
</dbReference>
<dbReference type="Gene3D" id="1.10.357.10">
    <property type="entry name" value="Tetracycline Repressor, domain 2"/>
    <property type="match status" value="1"/>
</dbReference>
<name>A0A1M5UGH1_9CLOT</name>
<accession>A0A1M5UGH1</accession>
<evidence type="ECO:0000313" key="4">
    <source>
        <dbReference type="EMBL" id="SHH61926.1"/>
    </source>
</evidence>
<feature type="domain" description="HTH tetR-type" evidence="3">
    <location>
        <begin position="8"/>
        <end position="68"/>
    </location>
</feature>
<keyword evidence="1 2" id="KW-0238">DNA-binding</keyword>
<dbReference type="InterPro" id="IPR050624">
    <property type="entry name" value="HTH-type_Tx_Regulator"/>
</dbReference>
<dbReference type="InterPro" id="IPR049149">
    <property type="entry name" value="TetR/AcrR_C"/>
</dbReference>
<proteinExistence type="predicted"/>
<organism evidence="4 5">
    <name type="scientific">Clostridium intestinale DSM 6191</name>
    <dbReference type="NCBI Taxonomy" id="1121320"/>
    <lineage>
        <taxon>Bacteria</taxon>
        <taxon>Bacillati</taxon>
        <taxon>Bacillota</taxon>
        <taxon>Clostridia</taxon>
        <taxon>Eubacteriales</taxon>
        <taxon>Clostridiaceae</taxon>
        <taxon>Clostridium</taxon>
    </lineage>
</organism>
<dbReference type="InterPro" id="IPR009057">
    <property type="entry name" value="Homeodomain-like_sf"/>
</dbReference>
<protein>
    <submittedName>
        <fullName evidence="4">Transcriptional regulator, TetR family</fullName>
    </submittedName>
</protein>